<protein>
    <submittedName>
        <fullName evidence="4">PH domain-containing protein</fullName>
    </submittedName>
</protein>
<evidence type="ECO:0000256" key="2">
    <source>
        <dbReference type="SAM" id="Phobius"/>
    </source>
</evidence>
<feature type="transmembrane region" description="Helical" evidence="2">
    <location>
        <begin position="302"/>
        <end position="327"/>
    </location>
</feature>
<feature type="transmembrane region" description="Helical" evidence="2">
    <location>
        <begin position="93"/>
        <end position="116"/>
    </location>
</feature>
<evidence type="ECO:0000256" key="1">
    <source>
        <dbReference type="SAM" id="MobiDB-lite"/>
    </source>
</evidence>
<organism evidence="4 5">
    <name type="scientific">Microbacterium luteolum</name>
    <name type="common">Aureobacterium luteolum</name>
    <dbReference type="NCBI Taxonomy" id="69367"/>
    <lineage>
        <taxon>Bacteria</taxon>
        <taxon>Bacillati</taxon>
        <taxon>Actinomycetota</taxon>
        <taxon>Actinomycetes</taxon>
        <taxon>Micrococcales</taxon>
        <taxon>Microbacteriaceae</taxon>
        <taxon>Microbacterium</taxon>
    </lineage>
</organism>
<dbReference type="PANTHER" id="PTHR34473:SF2">
    <property type="entry name" value="UPF0699 TRANSMEMBRANE PROTEIN YDBT"/>
    <property type="match status" value="1"/>
</dbReference>
<dbReference type="PRINTS" id="PR01217">
    <property type="entry name" value="PRICHEXTENSN"/>
</dbReference>
<dbReference type="Pfam" id="PF03703">
    <property type="entry name" value="bPH_2"/>
    <property type="match status" value="3"/>
</dbReference>
<evidence type="ECO:0000259" key="3">
    <source>
        <dbReference type="Pfam" id="PF03703"/>
    </source>
</evidence>
<evidence type="ECO:0000313" key="5">
    <source>
        <dbReference type="Proteomes" id="UP001215097"/>
    </source>
</evidence>
<dbReference type="EMBL" id="CP078075">
    <property type="protein sequence ID" value="WDM44539.1"/>
    <property type="molecule type" value="Genomic_DNA"/>
</dbReference>
<dbReference type="InterPro" id="IPR005182">
    <property type="entry name" value="YdbS-like_PH"/>
</dbReference>
<dbReference type="RefSeq" id="WP_282214680.1">
    <property type="nucleotide sequence ID" value="NZ_BAAAUN010000001.1"/>
</dbReference>
<keyword evidence="2" id="KW-0812">Transmembrane</keyword>
<sequence length="691" mass="72310">MSEQQFPAAPNAPAPTQVGDPSTTLADGEWHRMHPLTPLFKGGLVLIIVAGVLIANMRDRIITWLVTLFTPEEVHYSDYAGRDPVDWVFENNLILLVLLGVLGLVVVLVLVFWMLWRFHQFRITGDHVEVRKGIVFRSHRRAPLDRVQGVNLTRPFPARIIGLAKLEVVGAGNDANVDLEYLATTRAESVRADILRLASGARAARHAALNPQAPTTGADAAAVPASTRAQLRGSVNEGVTSLIAGVDLADVAPESVVKIPTGRLIGSQLISGLLWLFFFGVIFAIALGSTIIGLVADGDTGGGVVLLGIGLAMGIPMVIAVVGITWAQISKSLRYSIAPTPDGVRITYGLLTTVTETLPPGRIFAVEVSQSLLWRPFGWWTIKINRMSGKSAAAQQSGNAQQFNVVLPVGKRADVERVLGLVLPDVPAASIPFLWEQGIVGPAEGDPFRRMPRRAGWRRPLSWKRHGYAIADFGLLLRRGFVWRKLAVFPLARLQGVSLSQGPIDRAQRVSGAQVHTAPGPITGYLSGLERADALALLGDVSRAAAEAASRDTSHRWSEHAGVAPSAPAAPPAPPASAPPAYTNLPAPSGPPVALPAPPVTPPPAPPVAPPPAPPAPPAPPTYAPPPAPPVAPPAPPVAPPAPPVAPPAPPVAPPAPPVAPPAPPVAPPAPPVAPPAPPVAPPAPPATNGE</sequence>
<keyword evidence="2" id="KW-1133">Transmembrane helix</keyword>
<accession>A0ABY7XU27</accession>
<feature type="compositionally biased region" description="Basic and acidic residues" evidence="1">
    <location>
        <begin position="549"/>
        <end position="559"/>
    </location>
</feature>
<feature type="region of interest" description="Disordered" evidence="1">
    <location>
        <begin position="1"/>
        <end position="21"/>
    </location>
</feature>
<feature type="transmembrane region" description="Helical" evidence="2">
    <location>
        <begin position="39"/>
        <end position="57"/>
    </location>
</feature>
<proteinExistence type="predicted"/>
<dbReference type="PANTHER" id="PTHR34473">
    <property type="entry name" value="UPF0699 TRANSMEMBRANE PROTEIN YDBS"/>
    <property type="match status" value="1"/>
</dbReference>
<feature type="domain" description="YdbS-like PH" evidence="3">
    <location>
        <begin position="116"/>
        <end position="192"/>
    </location>
</feature>
<feature type="region of interest" description="Disordered" evidence="1">
    <location>
        <begin position="549"/>
        <end position="691"/>
    </location>
</feature>
<evidence type="ECO:0000313" key="4">
    <source>
        <dbReference type="EMBL" id="WDM44539.1"/>
    </source>
</evidence>
<keyword evidence="5" id="KW-1185">Reference proteome</keyword>
<feature type="domain" description="YdbS-like PH" evidence="3">
    <location>
        <begin position="335"/>
        <end position="409"/>
    </location>
</feature>
<name>A0ABY7XU27_MICLT</name>
<feature type="domain" description="YdbS-like PH" evidence="3">
    <location>
        <begin position="463"/>
        <end position="534"/>
    </location>
</feature>
<keyword evidence="2" id="KW-0472">Membrane</keyword>
<feature type="transmembrane region" description="Helical" evidence="2">
    <location>
        <begin position="273"/>
        <end position="296"/>
    </location>
</feature>
<gene>
    <name evidence="4" type="ORF">KV395_15345</name>
</gene>
<feature type="compositionally biased region" description="Pro residues" evidence="1">
    <location>
        <begin position="588"/>
        <end position="691"/>
    </location>
</feature>
<reference evidence="4 5" key="1">
    <citation type="submission" date="2021-06" db="EMBL/GenBank/DDBJ databases">
        <title>Genome-based taxonomic framework of Microbacterium strains isolated from marine environment, the description of four new species and reclassification of four preexisting species.</title>
        <authorList>
            <person name="Lee S.D."/>
            <person name="Kim S.-M."/>
            <person name="Byeon Y.-S."/>
            <person name="Yang H.L."/>
            <person name="Kim I.S."/>
        </authorList>
    </citation>
    <scope>NUCLEOTIDE SEQUENCE [LARGE SCALE GENOMIC DNA]</scope>
    <source>
        <strain evidence="4 5">KACC 14465</strain>
    </source>
</reference>
<dbReference type="Proteomes" id="UP001215097">
    <property type="component" value="Chromosome"/>
</dbReference>
<feature type="compositionally biased region" description="Pro residues" evidence="1">
    <location>
        <begin position="568"/>
        <end position="578"/>
    </location>
</feature>